<evidence type="ECO:0000313" key="2">
    <source>
        <dbReference type="Proteomes" id="UP000236311"/>
    </source>
</evidence>
<evidence type="ECO:0000313" key="1">
    <source>
        <dbReference type="EMBL" id="SOY30363.1"/>
    </source>
</evidence>
<dbReference type="Proteomes" id="UP000236311">
    <property type="component" value="Unassembled WGS sequence"/>
</dbReference>
<protein>
    <submittedName>
        <fullName evidence="1">Uncharacterized protein</fullName>
    </submittedName>
</protein>
<name>A0A2K4ZIQ1_9FIRM</name>
<dbReference type="EMBL" id="OFSM01000015">
    <property type="protein sequence ID" value="SOY30363.1"/>
    <property type="molecule type" value="Genomic_DNA"/>
</dbReference>
<dbReference type="OrthoDB" id="3078708at2"/>
<keyword evidence="2" id="KW-1185">Reference proteome</keyword>
<reference evidence="1 2" key="1">
    <citation type="submission" date="2018-01" db="EMBL/GenBank/DDBJ databases">
        <authorList>
            <person name="Gaut B.S."/>
            <person name="Morton B.R."/>
            <person name="Clegg M.T."/>
            <person name="Duvall M.R."/>
        </authorList>
    </citation>
    <scope>NUCLEOTIDE SEQUENCE [LARGE SCALE GENOMIC DNA]</scope>
    <source>
        <strain evidence="1">GP69</strain>
    </source>
</reference>
<gene>
    <name evidence="1" type="ORF">AMURIS_03090</name>
</gene>
<dbReference type="RefSeq" id="WP_103240402.1">
    <property type="nucleotide sequence ID" value="NZ_JANJZD010000015.1"/>
</dbReference>
<sequence length="79" mass="9038">MIAIGSRESIIKNLEDAGCEPGMIEDFLGWFDKGQQEKQLELLGHHRESLLGRVHKDEKRISCLDYLIYQIQGKPAGKR</sequence>
<dbReference type="AlphaFoldDB" id="A0A2K4ZIQ1"/>
<proteinExistence type="predicted"/>
<accession>A0A2K4ZIQ1</accession>
<organism evidence="1 2">
    <name type="scientific">Acetatifactor muris</name>
    <dbReference type="NCBI Taxonomy" id="879566"/>
    <lineage>
        <taxon>Bacteria</taxon>
        <taxon>Bacillati</taxon>
        <taxon>Bacillota</taxon>
        <taxon>Clostridia</taxon>
        <taxon>Lachnospirales</taxon>
        <taxon>Lachnospiraceae</taxon>
        <taxon>Acetatifactor</taxon>
    </lineage>
</organism>